<name>A0ABV6GHP5_9BACI</name>
<dbReference type="Gene3D" id="3.60.15.10">
    <property type="entry name" value="Ribonuclease Z/Hydroxyacylglutathione hydrolase-like"/>
    <property type="match status" value="1"/>
</dbReference>
<proteinExistence type="predicted"/>
<evidence type="ECO:0000259" key="1">
    <source>
        <dbReference type="SMART" id="SM00849"/>
    </source>
</evidence>
<dbReference type="Pfam" id="PF12706">
    <property type="entry name" value="Lactamase_B_2"/>
    <property type="match status" value="1"/>
</dbReference>
<dbReference type="CDD" id="cd07733">
    <property type="entry name" value="YycJ-like_MBL-fold"/>
    <property type="match status" value="1"/>
</dbReference>
<dbReference type="PANTHER" id="PTHR47619">
    <property type="entry name" value="METALLO-HYDROLASE YYCJ-RELATED"/>
    <property type="match status" value="1"/>
</dbReference>
<dbReference type="InterPro" id="IPR001279">
    <property type="entry name" value="Metallo-B-lactamas"/>
</dbReference>
<dbReference type="SUPFAM" id="SSF56281">
    <property type="entry name" value="Metallo-hydrolase/oxidoreductase"/>
    <property type="match status" value="1"/>
</dbReference>
<evidence type="ECO:0000313" key="3">
    <source>
        <dbReference type="Proteomes" id="UP001589854"/>
    </source>
</evidence>
<dbReference type="PANTHER" id="PTHR47619:SF1">
    <property type="entry name" value="EXODEOXYRIBONUCLEASE WALJ"/>
    <property type="match status" value="1"/>
</dbReference>
<dbReference type="SMART" id="SM00849">
    <property type="entry name" value="Lactamase_B"/>
    <property type="match status" value="1"/>
</dbReference>
<feature type="domain" description="Metallo-beta-lactamase" evidence="1">
    <location>
        <begin position="13"/>
        <end position="218"/>
    </location>
</feature>
<dbReference type="InterPro" id="IPR036866">
    <property type="entry name" value="RibonucZ/Hydroxyglut_hydro"/>
</dbReference>
<protein>
    <submittedName>
        <fullName evidence="2">MBL fold metallo-hydrolase</fullName>
    </submittedName>
</protein>
<dbReference type="InterPro" id="IPR058121">
    <property type="entry name" value="WalJ/YycJ"/>
</dbReference>
<evidence type="ECO:0000313" key="2">
    <source>
        <dbReference type="EMBL" id="MFC0273089.1"/>
    </source>
</evidence>
<comment type="caution">
    <text evidence="2">The sequence shown here is derived from an EMBL/GenBank/DDBJ whole genome shotgun (WGS) entry which is preliminary data.</text>
</comment>
<sequence>MSLQFSVLASGSTGNAIYVENDQHSLLIDAGLSGKQLAGLFQQIGRDMNKLSGILVTHEHSDHIKGLGVIARKYKVPVYANEKTWNAMEGLIGQVHSDQKFIFQTNTVRSFGSLDVESFGVSHDAAEPMFYVFHYNGKKLALITDTGYVSDRMKGTIRDADAYVFESNHDVSMLRMGHYPWSIKRRILSDVGHVSNEDAALAMIDVIGDTTKRIYLAHLSLDNNMKDLARMSVEQTLASKGFIAGEQFELYDTDPKAPTPLVFV</sequence>
<dbReference type="RefSeq" id="WP_378936046.1">
    <property type="nucleotide sequence ID" value="NZ_JBHLVO010000016.1"/>
</dbReference>
<dbReference type="Proteomes" id="UP001589854">
    <property type="component" value="Unassembled WGS sequence"/>
</dbReference>
<dbReference type="InterPro" id="IPR052533">
    <property type="entry name" value="WalJ/YycJ-like"/>
</dbReference>
<gene>
    <name evidence="2" type="ORF">ACFFIX_16840</name>
</gene>
<accession>A0ABV6GHP5</accession>
<keyword evidence="3" id="KW-1185">Reference proteome</keyword>
<dbReference type="EMBL" id="JBHLVO010000016">
    <property type="protein sequence ID" value="MFC0273089.1"/>
    <property type="molecule type" value="Genomic_DNA"/>
</dbReference>
<reference evidence="2 3" key="1">
    <citation type="submission" date="2024-09" db="EMBL/GenBank/DDBJ databases">
        <authorList>
            <person name="Sun Q."/>
            <person name="Mori K."/>
        </authorList>
    </citation>
    <scope>NUCLEOTIDE SEQUENCE [LARGE SCALE GENOMIC DNA]</scope>
    <source>
        <strain evidence="2 3">CCM 7228</strain>
    </source>
</reference>
<organism evidence="2 3">
    <name type="scientific">Metabacillus herbersteinensis</name>
    <dbReference type="NCBI Taxonomy" id="283816"/>
    <lineage>
        <taxon>Bacteria</taxon>
        <taxon>Bacillati</taxon>
        <taxon>Bacillota</taxon>
        <taxon>Bacilli</taxon>
        <taxon>Bacillales</taxon>
        <taxon>Bacillaceae</taxon>
        <taxon>Metabacillus</taxon>
    </lineage>
</organism>